<keyword evidence="2" id="KW-1185">Reference proteome</keyword>
<evidence type="ECO:0000313" key="1">
    <source>
        <dbReference type="EMBL" id="CVK18473.1"/>
    </source>
</evidence>
<proteinExistence type="predicted"/>
<reference evidence="1 2" key="1">
    <citation type="submission" date="2016-01" db="EMBL/GenBank/DDBJ databases">
        <authorList>
            <person name="Brown R."/>
        </authorList>
    </citation>
    <scope>NUCLEOTIDE SEQUENCE [LARGE SCALE GENOMIC DNA]</scope>
    <source>
        <strain evidence="1">Sporomusa sphaeroides DSM 2875</strain>
    </source>
</reference>
<protein>
    <recommendedName>
        <fullName evidence="3">Phage DNA packaging protein Nu1</fullName>
    </recommendedName>
</protein>
<gene>
    <name evidence="1" type="ORF">SSPH_01111</name>
</gene>
<evidence type="ECO:0008006" key="3">
    <source>
        <dbReference type="Google" id="ProtNLM"/>
    </source>
</evidence>
<organism evidence="1 2">
    <name type="scientific">Sporomusa sphaeroides DSM 2875</name>
    <dbReference type="NCBI Taxonomy" id="1337886"/>
    <lineage>
        <taxon>Bacteria</taxon>
        <taxon>Bacillati</taxon>
        <taxon>Bacillota</taxon>
        <taxon>Negativicutes</taxon>
        <taxon>Selenomonadales</taxon>
        <taxon>Sporomusaceae</taxon>
        <taxon>Sporomusa</taxon>
    </lineage>
</organism>
<accession>A0ABM9VZZ9</accession>
<sequence length="177" mass="20403">MATIKSSITVPSWIKFEGDFFYLNSEMTAKFFNVTPRTLIDWKKRGAPNEARGWWNIQKLNEWLGGLGAGSNAPLSNEARKLKSDADYREMKAEKEKLQLGVLKGEYIPKEEVDRQWMVIGNQLKTNLLLWSRTIAPELAHLDMRSVEKVMTDAVHDLLEQLSSTSQYRKAKKTKKR</sequence>
<comment type="caution">
    <text evidence="1">The sequence shown here is derived from an EMBL/GenBank/DDBJ whole genome shotgun (WGS) entry which is preliminary data.</text>
</comment>
<dbReference type="RefSeq" id="WP_075756398.1">
    <property type="nucleotide sequence ID" value="NZ_CP146991.1"/>
</dbReference>
<dbReference type="EMBL" id="FCOW01000004">
    <property type="protein sequence ID" value="CVK18473.1"/>
    <property type="molecule type" value="Genomic_DNA"/>
</dbReference>
<dbReference type="Proteomes" id="UP000245702">
    <property type="component" value="Unassembled WGS sequence"/>
</dbReference>
<evidence type="ECO:0000313" key="2">
    <source>
        <dbReference type="Proteomes" id="UP000245702"/>
    </source>
</evidence>
<name>A0ABM9VZZ9_9FIRM</name>